<dbReference type="Gene3D" id="2.40.170.20">
    <property type="entry name" value="TonB-dependent receptor, beta-barrel domain"/>
    <property type="match status" value="1"/>
</dbReference>
<reference evidence="15 16" key="1">
    <citation type="submission" date="2008-06" db="EMBL/GenBank/DDBJ databases">
        <title>Complete sequence of Pelodictyon phaeoclathratiforme BU-1.</title>
        <authorList>
            <consortium name="US DOE Joint Genome Institute"/>
            <person name="Lucas S."/>
            <person name="Copeland A."/>
            <person name="Lapidus A."/>
            <person name="Glavina del Rio T."/>
            <person name="Dalin E."/>
            <person name="Tice H."/>
            <person name="Bruce D."/>
            <person name="Goodwin L."/>
            <person name="Pitluck S."/>
            <person name="Schmutz J."/>
            <person name="Larimer F."/>
            <person name="Land M."/>
            <person name="Hauser L."/>
            <person name="Kyrpides N."/>
            <person name="Mikhailova N."/>
            <person name="Liu Z."/>
            <person name="Li T."/>
            <person name="Zhao F."/>
            <person name="Overmann J."/>
            <person name="Bryant D.A."/>
            <person name="Richardson P."/>
        </authorList>
    </citation>
    <scope>NUCLEOTIDE SEQUENCE [LARGE SCALE GENOMIC DNA]</scope>
    <source>
        <strain evidence="16">DSM 5477 / BU-1</strain>
    </source>
</reference>
<dbReference type="InterPro" id="IPR036942">
    <property type="entry name" value="Beta-barrel_TonB_sf"/>
</dbReference>
<dbReference type="AlphaFoldDB" id="B4SH60"/>
<dbReference type="CDD" id="cd01347">
    <property type="entry name" value="ligand_gated_channel"/>
    <property type="match status" value="1"/>
</dbReference>
<keyword evidence="3 10" id="KW-1134">Transmembrane beta strand</keyword>
<dbReference type="GO" id="GO:0009279">
    <property type="term" value="C:cell outer membrane"/>
    <property type="evidence" value="ECO:0007669"/>
    <property type="project" value="UniProtKB-SubCell"/>
</dbReference>
<sequence length="651" mass="71526" precursor="true">MNKKVFLVVVAGLLCSRGLLAEEQPKSFTGEEMVVTSSRVEEPKKNVTSNITIIGREEIERSSAQDLGALLAEKNLGQIQKYPGTLTSVGIRGFRSESHGNDLMGKVLVLVDGRRAGTGNLAKIMTDNVERIEIIRGPAAVQYGSAAIGGVVNVITIRGEAAPSLFIEQNVGSNDYSKTAVGAQGRVGNLDFSGSFSISDSGDYLTGSNERYLNTGYSDQTLASFNIGYEFLPGQRVGINYHSFDVEKAGSPSYLSQNDLSSYTVNNNHSLDFIYEGSLSDKRFSWMARYFTGMDEYQYVDPVYSYKSSSDVDQRGAQAQLTFSKESLRLTAGVDWLQYDLQSTLVPLWSKYENPAAFLLGKYGLFDDRLIVTAGIRYDDYRVDMAEGEGSSRSSDNFSQQAGLAWHLTDVLKLRGSYAEGFRMPSARELAGQINSFGKIYIGNPDLNPETSDTWEAGFDVVSKGLNSSFTWFTTDYTGMIETVATAPNSFTYRNIGSARVSGIESELSWKLNALSPSWVFEPYVNYTHLLEYKDNATGKHLLYTPQWNASTGLRLRDMNGFSAAFSVACTGKSMIQDYESSWSGLVVTKGSFAVANVSASKRFSLGTEGKKGLGITLKAEVDNLFDRQYQYVKGYTMPGRTVVFGLKADI</sequence>
<dbReference type="InterPro" id="IPR000531">
    <property type="entry name" value="Beta-barrel_TonB"/>
</dbReference>
<dbReference type="STRING" id="324925.Ppha_1262"/>
<keyword evidence="9 10" id="KW-0998">Cell outer membrane</keyword>
<comment type="similarity">
    <text evidence="10 11">Belongs to the TonB-dependent receptor family.</text>
</comment>
<dbReference type="InterPro" id="IPR037066">
    <property type="entry name" value="Plug_dom_sf"/>
</dbReference>
<keyword evidence="8 15" id="KW-0675">Receptor</keyword>
<gene>
    <name evidence="15" type="ordered locus">Ppha_1262</name>
</gene>
<dbReference type="KEGG" id="pph:Ppha_1262"/>
<dbReference type="InterPro" id="IPR012910">
    <property type="entry name" value="Plug_dom"/>
</dbReference>
<evidence type="ECO:0000313" key="15">
    <source>
        <dbReference type="EMBL" id="ACF43527.1"/>
    </source>
</evidence>
<keyword evidence="6 11" id="KW-0798">TonB box</keyword>
<feature type="domain" description="TonB-dependent receptor-like beta-barrel" evidence="13">
    <location>
        <begin position="201"/>
        <end position="625"/>
    </location>
</feature>
<dbReference type="eggNOG" id="COG4206">
    <property type="taxonomic scope" value="Bacteria"/>
</dbReference>
<dbReference type="Pfam" id="PF00593">
    <property type="entry name" value="TonB_dep_Rec_b-barrel"/>
    <property type="match status" value="1"/>
</dbReference>
<evidence type="ECO:0000313" key="16">
    <source>
        <dbReference type="Proteomes" id="UP000002724"/>
    </source>
</evidence>
<keyword evidence="4 10" id="KW-0812">Transmembrane</keyword>
<evidence type="ECO:0000256" key="7">
    <source>
        <dbReference type="ARBA" id="ARBA00023136"/>
    </source>
</evidence>
<dbReference type="SUPFAM" id="SSF56935">
    <property type="entry name" value="Porins"/>
    <property type="match status" value="1"/>
</dbReference>
<dbReference type="EMBL" id="CP001110">
    <property type="protein sequence ID" value="ACF43527.1"/>
    <property type="molecule type" value="Genomic_DNA"/>
</dbReference>
<evidence type="ECO:0000256" key="8">
    <source>
        <dbReference type="ARBA" id="ARBA00023170"/>
    </source>
</evidence>
<evidence type="ECO:0000259" key="14">
    <source>
        <dbReference type="Pfam" id="PF07715"/>
    </source>
</evidence>
<comment type="subcellular location">
    <subcellularLocation>
        <location evidence="1 10">Cell outer membrane</location>
        <topology evidence="1 10">Multi-pass membrane protein</topology>
    </subcellularLocation>
</comment>
<evidence type="ECO:0000256" key="5">
    <source>
        <dbReference type="ARBA" id="ARBA00022729"/>
    </source>
</evidence>
<dbReference type="PROSITE" id="PS52016">
    <property type="entry name" value="TONB_DEPENDENT_REC_3"/>
    <property type="match status" value="1"/>
</dbReference>
<proteinExistence type="inferred from homology"/>
<evidence type="ECO:0000256" key="3">
    <source>
        <dbReference type="ARBA" id="ARBA00022452"/>
    </source>
</evidence>
<feature type="chain" id="PRO_5002823288" evidence="12">
    <location>
        <begin position="22"/>
        <end position="651"/>
    </location>
</feature>
<organism evidence="15 16">
    <name type="scientific">Pelodictyon phaeoclathratiforme (strain DSM 5477 / BU-1)</name>
    <dbReference type="NCBI Taxonomy" id="324925"/>
    <lineage>
        <taxon>Bacteria</taxon>
        <taxon>Pseudomonadati</taxon>
        <taxon>Chlorobiota</taxon>
        <taxon>Chlorobiia</taxon>
        <taxon>Chlorobiales</taxon>
        <taxon>Chlorobiaceae</taxon>
        <taxon>Chlorobium/Pelodictyon group</taxon>
        <taxon>Pelodictyon</taxon>
    </lineage>
</organism>
<keyword evidence="5 12" id="KW-0732">Signal</keyword>
<evidence type="ECO:0000256" key="10">
    <source>
        <dbReference type="PROSITE-ProRule" id="PRU01360"/>
    </source>
</evidence>
<feature type="signal peptide" evidence="12">
    <location>
        <begin position="1"/>
        <end position="21"/>
    </location>
</feature>
<dbReference type="RefSeq" id="WP_012508018.1">
    <property type="nucleotide sequence ID" value="NC_011060.1"/>
</dbReference>
<evidence type="ECO:0000256" key="9">
    <source>
        <dbReference type="ARBA" id="ARBA00023237"/>
    </source>
</evidence>
<evidence type="ECO:0000256" key="2">
    <source>
        <dbReference type="ARBA" id="ARBA00022448"/>
    </source>
</evidence>
<evidence type="ECO:0000256" key="11">
    <source>
        <dbReference type="RuleBase" id="RU003357"/>
    </source>
</evidence>
<dbReference type="Pfam" id="PF07715">
    <property type="entry name" value="Plug"/>
    <property type="match status" value="1"/>
</dbReference>
<evidence type="ECO:0000256" key="1">
    <source>
        <dbReference type="ARBA" id="ARBA00004571"/>
    </source>
</evidence>
<evidence type="ECO:0000259" key="13">
    <source>
        <dbReference type="Pfam" id="PF00593"/>
    </source>
</evidence>
<dbReference type="OrthoDB" id="596248at2"/>
<dbReference type="GO" id="GO:0015344">
    <property type="term" value="F:siderophore uptake transmembrane transporter activity"/>
    <property type="evidence" value="ECO:0007669"/>
    <property type="project" value="TreeGrafter"/>
</dbReference>
<feature type="domain" description="TonB-dependent receptor plug" evidence="14">
    <location>
        <begin position="44"/>
        <end position="151"/>
    </location>
</feature>
<name>B4SH60_PELPB</name>
<evidence type="ECO:0000256" key="12">
    <source>
        <dbReference type="SAM" id="SignalP"/>
    </source>
</evidence>
<accession>B4SH60</accession>
<dbReference type="PANTHER" id="PTHR30069">
    <property type="entry name" value="TONB-DEPENDENT OUTER MEMBRANE RECEPTOR"/>
    <property type="match status" value="1"/>
</dbReference>
<dbReference type="InterPro" id="IPR039426">
    <property type="entry name" value="TonB-dep_rcpt-like"/>
</dbReference>
<dbReference type="PANTHER" id="PTHR30069:SF29">
    <property type="entry name" value="HEMOGLOBIN AND HEMOGLOBIN-HAPTOGLOBIN-BINDING PROTEIN 1-RELATED"/>
    <property type="match status" value="1"/>
</dbReference>
<evidence type="ECO:0000256" key="6">
    <source>
        <dbReference type="ARBA" id="ARBA00023077"/>
    </source>
</evidence>
<dbReference type="HOGENOM" id="CLU_008287_18_0_10"/>
<evidence type="ECO:0000256" key="4">
    <source>
        <dbReference type="ARBA" id="ARBA00022692"/>
    </source>
</evidence>
<dbReference type="Proteomes" id="UP000002724">
    <property type="component" value="Chromosome"/>
</dbReference>
<keyword evidence="2 10" id="KW-0813">Transport</keyword>
<dbReference type="GO" id="GO:0044718">
    <property type="term" value="P:siderophore transmembrane transport"/>
    <property type="evidence" value="ECO:0007669"/>
    <property type="project" value="TreeGrafter"/>
</dbReference>
<dbReference type="Gene3D" id="2.170.130.10">
    <property type="entry name" value="TonB-dependent receptor, plug domain"/>
    <property type="match status" value="1"/>
</dbReference>
<protein>
    <submittedName>
        <fullName evidence="15">TonB-dependent receptor</fullName>
    </submittedName>
</protein>
<keyword evidence="7 10" id="KW-0472">Membrane</keyword>
<keyword evidence="16" id="KW-1185">Reference proteome</keyword>